<evidence type="ECO:0000256" key="6">
    <source>
        <dbReference type="ARBA" id="ARBA00023204"/>
    </source>
</evidence>
<dbReference type="Gene3D" id="3.40.50.300">
    <property type="entry name" value="P-loop containing nucleotide triphosphate hydrolases"/>
    <property type="match status" value="2"/>
</dbReference>
<dbReference type="Pfam" id="PF13476">
    <property type="entry name" value="AAA_23"/>
    <property type="match status" value="1"/>
</dbReference>
<feature type="coiled-coil region" evidence="9">
    <location>
        <begin position="162"/>
        <end position="189"/>
    </location>
</feature>
<dbReference type="InterPro" id="IPR027417">
    <property type="entry name" value="P-loop_NTPase"/>
</dbReference>
<comment type="function">
    <text evidence="8">May be involved in recombinational repair of damaged DNA.</text>
</comment>
<feature type="domain" description="Rad50/SbcC-type AAA" evidence="10">
    <location>
        <begin position="5"/>
        <end position="211"/>
    </location>
</feature>
<dbReference type="EMBL" id="CP029487">
    <property type="protein sequence ID" value="QCT73503.1"/>
    <property type="molecule type" value="Genomic_DNA"/>
</dbReference>
<dbReference type="GO" id="GO:0006310">
    <property type="term" value="P:DNA recombination"/>
    <property type="evidence" value="ECO:0007669"/>
    <property type="project" value="InterPro"/>
</dbReference>
<keyword evidence="5" id="KW-0067">ATP-binding</keyword>
<keyword evidence="9" id="KW-0175">Coiled coil</keyword>
<keyword evidence="12" id="KW-1185">Reference proteome</keyword>
<evidence type="ECO:0000313" key="12">
    <source>
        <dbReference type="Proteomes" id="UP000218387"/>
    </source>
</evidence>
<dbReference type="Proteomes" id="UP000218387">
    <property type="component" value="Chromosome"/>
</dbReference>
<dbReference type="InterPro" id="IPR038729">
    <property type="entry name" value="Rad50/SbcC_AAA"/>
</dbReference>
<evidence type="ECO:0000256" key="8">
    <source>
        <dbReference type="PIRNR" id="PIRNR003128"/>
    </source>
</evidence>
<evidence type="ECO:0000256" key="1">
    <source>
        <dbReference type="ARBA" id="ARBA00009441"/>
    </source>
</evidence>
<dbReference type="NCBIfam" id="TIGR00634">
    <property type="entry name" value="recN"/>
    <property type="match status" value="1"/>
</dbReference>
<dbReference type="CDD" id="cd03241">
    <property type="entry name" value="ABC_RecN"/>
    <property type="match status" value="2"/>
</dbReference>
<comment type="similarity">
    <text evidence="1 8">Belongs to the RecN family.</text>
</comment>
<dbReference type="SUPFAM" id="SSF52540">
    <property type="entry name" value="P-loop containing nucleoside triphosphate hydrolases"/>
    <property type="match status" value="1"/>
</dbReference>
<keyword evidence="4 8" id="KW-0227">DNA damage</keyword>
<keyword evidence="3" id="KW-0547">Nucleotide-binding</keyword>
<dbReference type="InterPro" id="IPR004604">
    <property type="entry name" value="DNA_recomb/repair_RecN"/>
</dbReference>
<evidence type="ECO:0000256" key="9">
    <source>
        <dbReference type="SAM" id="Coils"/>
    </source>
</evidence>
<evidence type="ECO:0000256" key="2">
    <source>
        <dbReference type="ARBA" id="ARBA00021315"/>
    </source>
</evidence>
<sequence length="567" mass="63837">MLLNIVIKNYALIEALNIDLDPGLNVITGETGAGKSIVIDALTLLLGQRGNKSNIRHGADKMVVQGLFDIDGNQAVSAKLAEFGIEPEDGRLILTREIDTKGKNVCRADGIIITVTQLRAIGDNLIDIHGQHEHQSLFQRENHRHFLDDFGGDPARELLNDVAGDAARLKELSQKIRGLEKDEREMERQKEMFLYELKEIRAAKLIDGEEESLESDKKILVNSEQLFRSANEAYQVLNGDENAYQTALLALLTELGDRIRDISEIDSGFKAYDAVVESAYQELENLSFEIRSYIDGIDFDMNNLDEVEKRLGVITGLKRKYGSSISEILEYGALLEERLSGLINRDEQIEKFQKQYKKILRDYESRANALHEMRKKSGQVFKEALERELKDLAMEKTVVQVQISQEKKLISPKGQDQVEFLISVNPGVPPKPLRKIASGGEISRIMLSIKSIFGDRDRIQTMIFDEIDTGISGRTAQAVAEKVFELSKTHQIICITHLPQIASMADKHFLVEKKSDDDSVEVNFGPLGERERQNELARMLSGAEVTQTTLDHAAEMLEMTKKLKKTK</sequence>
<dbReference type="GO" id="GO:0009432">
    <property type="term" value="P:SOS response"/>
    <property type="evidence" value="ECO:0007669"/>
    <property type="project" value="TreeGrafter"/>
</dbReference>
<evidence type="ECO:0000256" key="7">
    <source>
        <dbReference type="ARBA" id="ARBA00033408"/>
    </source>
</evidence>
<dbReference type="PIRSF" id="PIRSF003128">
    <property type="entry name" value="RecN"/>
    <property type="match status" value="1"/>
</dbReference>
<accession>A0A4P9CD18</accession>
<evidence type="ECO:0000256" key="3">
    <source>
        <dbReference type="ARBA" id="ARBA00022741"/>
    </source>
</evidence>
<protein>
    <recommendedName>
        <fullName evidence="2 8">DNA repair protein RecN</fullName>
    </recommendedName>
    <alternativeName>
        <fullName evidence="7 8">Recombination protein N</fullName>
    </alternativeName>
</protein>
<dbReference type="GO" id="GO:0005524">
    <property type="term" value="F:ATP binding"/>
    <property type="evidence" value="ECO:0007669"/>
    <property type="project" value="UniProtKB-KW"/>
</dbReference>
<name>A0A4P9CD18_EUBML</name>
<dbReference type="PANTHER" id="PTHR11059">
    <property type="entry name" value="DNA REPAIR PROTEIN RECN"/>
    <property type="match status" value="1"/>
</dbReference>
<evidence type="ECO:0000313" key="11">
    <source>
        <dbReference type="EMBL" id="QCT73503.1"/>
    </source>
</evidence>
<dbReference type="GO" id="GO:0006302">
    <property type="term" value="P:double-strand break repair"/>
    <property type="evidence" value="ECO:0007669"/>
    <property type="project" value="InterPro"/>
</dbReference>
<evidence type="ECO:0000256" key="5">
    <source>
        <dbReference type="ARBA" id="ARBA00022840"/>
    </source>
</evidence>
<proteinExistence type="inferred from homology"/>
<dbReference type="RefSeq" id="WP_096920585.1">
    <property type="nucleotide sequence ID" value="NZ_CP029487.1"/>
</dbReference>
<dbReference type="PANTHER" id="PTHR11059:SF0">
    <property type="entry name" value="DNA REPAIR PROTEIN RECN"/>
    <property type="match status" value="1"/>
</dbReference>
<dbReference type="FunFam" id="3.40.50.300:FF:000319">
    <property type="entry name" value="DNA repair protein RecN"/>
    <property type="match status" value="1"/>
</dbReference>
<dbReference type="FunFam" id="3.40.50.300:FF:000356">
    <property type="entry name" value="DNA repair protein RecN"/>
    <property type="match status" value="1"/>
</dbReference>
<reference evidence="11 12" key="1">
    <citation type="submission" date="2018-05" db="EMBL/GenBank/DDBJ databases">
        <title>Genome comparison of Eubacterium sp.</title>
        <authorList>
            <person name="Feng Y."/>
            <person name="Sanchez-Andrea I."/>
            <person name="Stams A.J.M."/>
            <person name="De Vos W.M."/>
        </authorList>
    </citation>
    <scope>NUCLEOTIDE SEQUENCE [LARGE SCALE GENOMIC DNA]</scope>
    <source>
        <strain evidence="11 12">YI</strain>
    </source>
</reference>
<keyword evidence="6 8" id="KW-0234">DNA repair</keyword>
<evidence type="ECO:0000259" key="10">
    <source>
        <dbReference type="Pfam" id="PF13476"/>
    </source>
</evidence>
<gene>
    <name evidence="11" type="primary">recN</name>
    <name evidence="11" type="ORF">CPZ25_020020</name>
</gene>
<dbReference type="GO" id="GO:0016887">
    <property type="term" value="F:ATP hydrolysis activity"/>
    <property type="evidence" value="ECO:0007669"/>
    <property type="project" value="InterPro"/>
</dbReference>
<dbReference type="AlphaFoldDB" id="A0A4P9CD18"/>
<dbReference type="KEGG" id="emt:CPZ25_020020"/>
<dbReference type="GO" id="GO:0043590">
    <property type="term" value="C:bacterial nucleoid"/>
    <property type="evidence" value="ECO:0007669"/>
    <property type="project" value="TreeGrafter"/>
</dbReference>
<organism evidence="11 12">
    <name type="scientific">Eubacterium maltosivorans</name>
    <dbReference type="NCBI Taxonomy" id="2041044"/>
    <lineage>
        <taxon>Bacteria</taxon>
        <taxon>Bacillati</taxon>
        <taxon>Bacillota</taxon>
        <taxon>Clostridia</taxon>
        <taxon>Eubacteriales</taxon>
        <taxon>Eubacteriaceae</taxon>
        <taxon>Eubacterium</taxon>
    </lineage>
</organism>
<evidence type="ECO:0000256" key="4">
    <source>
        <dbReference type="ARBA" id="ARBA00022763"/>
    </source>
</evidence>